<organism evidence="1">
    <name type="scientific">Cucumis melo</name>
    <name type="common">Muskmelon</name>
    <dbReference type="NCBI Taxonomy" id="3656"/>
    <lineage>
        <taxon>Eukaryota</taxon>
        <taxon>Viridiplantae</taxon>
        <taxon>Streptophyta</taxon>
        <taxon>Embryophyta</taxon>
        <taxon>Tracheophyta</taxon>
        <taxon>Spermatophyta</taxon>
        <taxon>Magnoliopsida</taxon>
        <taxon>eudicotyledons</taxon>
        <taxon>Gunneridae</taxon>
        <taxon>Pentapetalae</taxon>
        <taxon>rosids</taxon>
        <taxon>fabids</taxon>
        <taxon>Cucurbitales</taxon>
        <taxon>Cucurbitaceae</taxon>
        <taxon>Benincaseae</taxon>
        <taxon>Cucumis</taxon>
    </lineage>
</organism>
<sequence>MPPRGELTSFCQLGPLVPWKADGMNTVLVQDHRLDFQEFLQKSLSPITVADECLF</sequence>
<dbReference type="EnsemblPlants" id="MELO3C028934.2.1">
    <property type="protein sequence ID" value="MELO3C028934.2.1"/>
    <property type="gene ID" value="MELO3C028934.2"/>
</dbReference>
<proteinExistence type="predicted"/>
<protein>
    <submittedName>
        <fullName evidence="1">Uncharacterized protein</fullName>
    </submittedName>
</protein>
<dbReference type="AlphaFoldDB" id="A0A9I9E560"/>
<dbReference type="Gramene" id="MELO3C028934.2.1">
    <property type="protein sequence ID" value="MELO3C028934.2.1"/>
    <property type="gene ID" value="MELO3C028934.2"/>
</dbReference>
<reference evidence="1" key="1">
    <citation type="submission" date="2023-03" db="UniProtKB">
        <authorList>
            <consortium name="EnsemblPlants"/>
        </authorList>
    </citation>
    <scope>IDENTIFICATION</scope>
</reference>
<name>A0A9I9E560_CUCME</name>
<accession>A0A9I9E560</accession>
<evidence type="ECO:0000313" key="1">
    <source>
        <dbReference type="EnsemblPlants" id="MELO3C028934.2.1"/>
    </source>
</evidence>